<keyword evidence="2" id="KW-1185">Reference proteome</keyword>
<sequence length="230" mass="25643">MTAQLPVRRLWHDFDERYQWILNHLEDVFDHFGDSKPEGDFRTAVFDRVWQTVDMDEHNLAEIIRSFLGQEALTKSADELMSMAIGGVILPAVFCIRSRIANDSGDREVAWAYLAEASLLAGMLLAGKKIHGLVVEAQDQGKLVLSNEGNKAKRKASDRFAAEAYRLVIERKPVGGKWSKIIDAVLAIQADMLSFSRQSGIRAAPSNIQRRLSEVLSDMPGAAELFQSKG</sequence>
<dbReference type="EMBL" id="JBHSMP010000032">
    <property type="protein sequence ID" value="MFC5431363.1"/>
    <property type="molecule type" value="Genomic_DNA"/>
</dbReference>
<organism evidence="1 2">
    <name type="scientific">Paraburkholderia denitrificans</name>
    <dbReference type="NCBI Taxonomy" id="694025"/>
    <lineage>
        <taxon>Bacteria</taxon>
        <taxon>Pseudomonadati</taxon>
        <taxon>Pseudomonadota</taxon>
        <taxon>Betaproteobacteria</taxon>
        <taxon>Burkholderiales</taxon>
        <taxon>Burkholderiaceae</taxon>
        <taxon>Paraburkholderia</taxon>
    </lineage>
</organism>
<dbReference type="Proteomes" id="UP001596103">
    <property type="component" value="Unassembled WGS sequence"/>
</dbReference>
<comment type="caution">
    <text evidence="1">The sequence shown here is derived from an EMBL/GenBank/DDBJ whole genome shotgun (WGS) entry which is preliminary data.</text>
</comment>
<proteinExistence type="predicted"/>
<accession>A0ABW0JDZ8</accession>
<dbReference type="RefSeq" id="WP_377714514.1">
    <property type="nucleotide sequence ID" value="NZ_JBHSMP010000032.1"/>
</dbReference>
<gene>
    <name evidence="1" type="ORF">ACFPTO_21540</name>
</gene>
<name>A0ABW0JDZ8_9BURK</name>
<protein>
    <submittedName>
        <fullName evidence="1">Uncharacterized protein</fullName>
    </submittedName>
</protein>
<evidence type="ECO:0000313" key="2">
    <source>
        <dbReference type="Proteomes" id="UP001596103"/>
    </source>
</evidence>
<reference evidence="2" key="1">
    <citation type="journal article" date="2019" name="Int. J. Syst. Evol. Microbiol.">
        <title>The Global Catalogue of Microorganisms (GCM) 10K type strain sequencing project: providing services to taxonomists for standard genome sequencing and annotation.</title>
        <authorList>
            <consortium name="The Broad Institute Genomics Platform"/>
            <consortium name="The Broad Institute Genome Sequencing Center for Infectious Disease"/>
            <person name="Wu L."/>
            <person name="Ma J."/>
        </authorList>
    </citation>
    <scope>NUCLEOTIDE SEQUENCE [LARGE SCALE GENOMIC DNA]</scope>
    <source>
        <strain evidence="2">CCUG 56042</strain>
    </source>
</reference>
<evidence type="ECO:0000313" key="1">
    <source>
        <dbReference type="EMBL" id="MFC5431363.1"/>
    </source>
</evidence>